<evidence type="ECO:0000256" key="7">
    <source>
        <dbReference type="ARBA" id="ARBA00023014"/>
    </source>
</evidence>
<dbReference type="PANTHER" id="PTHR10849:SF20">
    <property type="entry name" value="NADH DEHYDROGENASE [UBIQUINONE] IRON-SULFUR PROTEIN 8, MITOCHONDRIAL"/>
    <property type="match status" value="1"/>
</dbReference>
<dbReference type="GO" id="GO:0016020">
    <property type="term" value="C:membrane"/>
    <property type="evidence" value="ECO:0007669"/>
    <property type="project" value="InterPro"/>
</dbReference>
<name>A0A084Q9Q6_STAC4</name>
<feature type="region of interest" description="Disordered" evidence="8">
    <location>
        <begin position="454"/>
        <end position="484"/>
    </location>
</feature>
<dbReference type="Proteomes" id="UP000028524">
    <property type="component" value="Unassembled WGS sequence"/>
</dbReference>
<dbReference type="PROSITE" id="PS00198">
    <property type="entry name" value="4FE4S_FER_1"/>
    <property type="match status" value="2"/>
</dbReference>
<evidence type="ECO:0000256" key="5">
    <source>
        <dbReference type="ARBA" id="ARBA00022967"/>
    </source>
</evidence>
<feature type="compositionally biased region" description="Acidic residues" evidence="8">
    <location>
        <begin position="472"/>
        <end position="482"/>
    </location>
</feature>
<dbReference type="SUPFAM" id="SSF54862">
    <property type="entry name" value="4Fe-4S ferredoxins"/>
    <property type="match status" value="1"/>
</dbReference>
<reference evidence="10 11" key="1">
    <citation type="journal article" date="2014" name="BMC Genomics">
        <title>Comparative genome sequencing reveals chemotype-specific gene clusters in the toxigenic black mold Stachybotrys.</title>
        <authorList>
            <person name="Semeiks J."/>
            <person name="Borek D."/>
            <person name="Otwinowski Z."/>
            <person name="Grishin N.V."/>
        </authorList>
    </citation>
    <scope>NUCLEOTIDE SEQUENCE [LARGE SCALE GENOMIC DNA]</scope>
    <source>
        <strain evidence="10 11">IBT 40285</strain>
    </source>
</reference>
<evidence type="ECO:0000256" key="3">
    <source>
        <dbReference type="ARBA" id="ARBA00022485"/>
    </source>
</evidence>
<dbReference type="AlphaFoldDB" id="A0A084Q9Q6"/>
<sequence>MEARSLADLNHLASNPPQYPVNPTAEVHEPLTLYISRVPGTRDIILSPFKPSLKNVTGEDVASSLYYVHFELPSADPALASPPRIHDESSSRSSEDSASTMTIRRKPLPKDARPITPESMRSTASTRLQPPEPRQTSELRTRPRSATTGTDVSLTPTHLMPPPAYEYHPRTQSPLHLSDPSDPTPPLPPRPPRLPPRPDLSPQDRAFDRRSPTSPTSPKKQGPTTTPFALALIRRDPSSGNQWNVGRISSHQIDTQDGEAHHLLPAQPVTRLYSNPRPPSIGIRIDNSGYAKFRNMPARQSIDMRPSSSCSAIQMPRHEEISRPEEGMFSRQVVMGYQKSFTSNLKHKLRMRHGRNKSVPNIETTAQSLAPENSYGEGMKPRGYVFTSPWDGVCEFRTGKGGRSLRCVHILGDTSGGYNPLVATNEGGDSSESQASVVSELRFNLPNSEIFTSERSTGQRGHFSKFFRQDGGSDESYEDGDNDAVSPFDVNVGKERAGGGNRGTRAKLGKLIIYNDGLKMLDLVVAANIGVWWGAQSPPVDCNPLASTPTLPPHPSRQTSLALRHTSLARETASIGFLEPPREASPARMASSLVSSTAMSAARRQLPRASIAAVRTYATPSGPPPKNFRTSRPVEFTWDRENTLDRVGKYFLMSEMARGMYVLMEQYFRPPYTIYYPFEKGPISPRFRGEHALRRYPSGEERCIACKLCEAICPAQAITIEAEERADGSRRTTRYDIDMTKCIYCGFCQESCPVDAIVESPNAEYATETREELLYNKEKLLSNGDKWEPELAAVIRADAPYR</sequence>
<dbReference type="GO" id="GO:0032981">
    <property type="term" value="P:mitochondrial respiratory chain complex I assembly"/>
    <property type="evidence" value="ECO:0007669"/>
    <property type="project" value="TreeGrafter"/>
</dbReference>
<protein>
    <recommendedName>
        <fullName evidence="9">4Fe-4S ferredoxin-type domain-containing protein</fullName>
    </recommendedName>
</protein>
<feature type="region of interest" description="Disordered" evidence="8">
    <location>
        <begin position="1"/>
        <end position="24"/>
    </location>
</feature>
<keyword evidence="7" id="KW-0411">Iron-sulfur</keyword>
<dbReference type="PROSITE" id="PS51379">
    <property type="entry name" value="4FE4S_FER_2"/>
    <property type="match status" value="2"/>
</dbReference>
<feature type="compositionally biased region" description="Pro residues" evidence="8">
    <location>
        <begin position="182"/>
        <end position="199"/>
    </location>
</feature>
<dbReference type="FunFam" id="3.30.70.3270:FF:000001">
    <property type="entry name" value="NADH-quinone oxidoreductase subunit I 1"/>
    <property type="match status" value="1"/>
</dbReference>
<dbReference type="EMBL" id="KL660898">
    <property type="protein sequence ID" value="KFA60691.1"/>
    <property type="molecule type" value="Genomic_DNA"/>
</dbReference>
<evidence type="ECO:0000259" key="9">
    <source>
        <dbReference type="PROSITE" id="PS51379"/>
    </source>
</evidence>
<organism evidence="10 11">
    <name type="scientific">Stachybotrys chlorohalonatus (strain IBT 40285)</name>
    <dbReference type="NCBI Taxonomy" id="1283841"/>
    <lineage>
        <taxon>Eukaryota</taxon>
        <taxon>Fungi</taxon>
        <taxon>Dikarya</taxon>
        <taxon>Ascomycota</taxon>
        <taxon>Pezizomycotina</taxon>
        <taxon>Sordariomycetes</taxon>
        <taxon>Hypocreomycetidae</taxon>
        <taxon>Hypocreales</taxon>
        <taxon>Stachybotryaceae</taxon>
        <taxon>Stachybotrys</taxon>
    </lineage>
</organism>
<feature type="compositionally biased region" description="Polar residues" evidence="8">
    <location>
        <begin position="119"/>
        <end position="134"/>
    </location>
</feature>
<accession>A0A084Q9Q6</accession>
<evidence type="ECO:0000313" key="11">
    <source>
        <dbReference type="Proteomes" id="UP000028524"/>
    </source>
</evidence>
<evidence type="ECO:0000256" key="6">
    <source>
        <dbReference type="ARBA" id="ARBA00023004"/>
    </source>
</evidence>
<evidence type="ECO:0000313" key="10">
    <source>
        <dbReference type="EMBL" id="KFA60691.1"/>
    </source>
</evidence>
<evidence type="ECO:0000256" key="8">
    <source>
        <dbReference type="SAM" id="MobiDB-lite"/>
    </source>
</evidence>
<dbReference type="GO" id="GO:0003954">
    <property type="term" value="F:NADH dehydrogenase activity"/>
    <property type="evidence" value="ECO:0007669"/>
    <property type="project" value="TreeGrafter"/>
</dbReference>
<proteinExistence type="inferred from homology"/>
<evidence type="ECO:0000256" key="1">
    <source>
        <dbReference type="ARBA" id="ARBA00001966"/>
    </source>
</evidence>
<keyword evidence="5" id="KW-1278">Translocase</keyword>
<evidence type="ECO:0000256" key="4">
    <source>
        <dbReference type="ARBA" id="ARBA00022723"/>
    </source>
</evidence>
<keyword evidence="6" id="KW-0408">Iron</keyword>
<dbReference type="HOGENOM" id="CLU_015711_0_0_1"/>
<dbReference type="OrthoDB" id="5426191at2759"/>
<dbReference type="Gene3D" id="3.30.70.3270">
    <property type="match status" value="1"/>
</dbReference>
<dbReference type="NCBIfam" id="NF004538">
    <property type="entry name" value="PRK05888.1-4"/>
    <property type="match status" value="1"/>
</dbReference>
<feature type="domain" description="4Fe-4S ferredoxin-type" evidence="9">
    <location>
        <begin position="694"/>
        <end position="723"/>
    </location>
</feature>
<keyword evidence="3" id="KW-0004">4Fe-4S</keyword>
<feature type="compositionally biased region" description="Polar residues" evidence="8">
    <location>
        <begin position="212"/>
        <end position="225"/>
    </location>
</feature>
<dbReference type="GO" id="GO:0051539">
    <property type="term" value="F:4 iron, 4 sulfur cluster binding"/>
    <property type="evidence" value="ECO:0007669"/>
    <property type="project" value="UniProtKB-KW"/>
</dbReference>
<dbReference type="GO" id="GO:0005739">
    <property type="term" value="C:mitochondrion"/>
    <property type="evidence" value="ECO:0007669"/>
    <property type="project" value="UniProtKB-ARBA"/>
</dbReference>
<gene>
    <name evidence="10" type="ORF">S40285_05080</name>
</gene>
<keyword evidence="4" id="KW-0479">Metal-binding</keyword>
<dbReference type="PANTHER" id="PTHR10849">
    <property type="entry name" value="NADH DEHYDROGENASE UBIQUINONE IRON-SULFUR PROTEIN 8, MITOCHONDRIAL"/>
    <property type="match status" value="1"/>
</dbReference>
<dbReference type="Pfam" id="PF12838">
    <property type="entry name" value="Fer4_7"/>
    <property type="match status" value="1"/>
</dbReference>
<comment type="cofactor">
    <cofactor evidence="1">
        <name>[4Fe-4S] cluster</name>
        <dbReference type="ChEBI" id="CHEBI:49883"/>
    </cofactor>
</comment>
<dbReference type="InParanoid" id="A0A084Q9Q6"/>
<dbReference type="OMA" id="TQWNVAT"/>
<dbReference type="InterPro" id="IPR017900">
    <property type="entry name" value="4Fe4S_Fe_S_CS"/>
</dbReference>
<keyword evidence="11" id="KW-1185">Reference proteome</keyword>
<dbReference type="GO" id="GO:0046872">
    <property type="term" value="F:metal ion binding"/>
    <property type="evidence" value="ECO:0007669"/>
    <property type="project" value="UniProtKB-KW"/>
</dbReference>
<comment type="similarity">
    <text evidence="2">Belongs to the complex I 23 kDa subunit family.</text>
</comment>
<dbReference type="HAMAP" id="MF_01351">
    <property type="entry name" value="NDH1_NuoI"/>
    <property type="match status" value="1"/>
</dbReference>
<dbReference type="NCBIfam" id="TIGR01971">
    <property type="entry name" value="NuoI"/>
    <property type="match status" value="1"/>
</dbReference>
<dbReference type="InterPro" id="IPR010226">
    <property type="entry name" value="NADH_quinone_OxRdtase_chainI"/>
</dbReference>
<dbReference type="GO" id="GO:0006120">
    <property type="term" value="P:mitochondrial electron transport, NADH to ubiquinone"/>
    <property type="evidence" value="ECO:0007669"/>
    <property type="project" value="TreeGrafter"/>
</dbReference>
<feature type="region of interest" description="Disordered" evidence="8">
    <location>
        <begin position="77"/>
        <end position="225"/>
    </location>
</feature>
<feature type="compositionally biased region" description="Polar residues" evidence="8">
    <location>
        <begin position="142"/>
        <end position="156"/>
    </location>
</feature>
<feature type="compositionally biased region" description="Basic and acidic residues" evidence="8">
    <location>
        <begin position="84"/>
        <end position="95"/>
    </location>
</feature>
<feature type="domain" description="4Fe-4S ferredoxin-type" evidence="9">
    <location>
        <begin position="733"/>
        <end position="762"/>
    </location>
</feature>
<dbReference type="STRING" id="1283841.A0A084Q9Q6"/>
<dbReference type="NCBIfam" id="NF004539">
    <property type="entry name" value="PRK05888.1-5"/>
    <property type="match status" value="1"/>
</dbReference>
<evidence type="ECO:0000256" key="2">
    <source>
        <dbReference type="ARBA" id="ARBA00010277"/>
    </source>
</evidence>
<dbReference type="InterPro" id="IPR017896">
    <property type="entry name" value="4Fe4S_Fe-S-bd"/>
</dbReference>